<evidence type="ECO:0000313" key="2">
    <source>
        <dbReference type="EMBL" id="KAF2549081.1"/>
    </source>
</evidence>
<dbReference type="AlphaFoldDB" id="A0A8S9GRB0"/>
<feature type="compositionally biased region" description="Basic residues" evidence="1">
    <location>
        <begin position="63"/>
        <end position="76"/>
    </location>
</feature>
<evidence type="ECO:0000256" key="1">
    <source>
        <dbReference type="SAM" id="MobiDB-lite"/>
    </source>
</evidence>
<sequence>MEFLEISDRSSSLLSSQRNNENESAHDLGSPSIDVQSAASIDAASSSRQLPLARQTDHSSVKREKHIRPGSRKSKPGGRTLEAGGGNLEPWNLE</sequence>
<comment type="caution">
    <text evidence="2">The sequence shown here is derived from an EMBL/GenBank/DDBJ whole genome shotgun (WGS) entry which is preliminary data.</text>
</comment>
<feature type="compositionally biased region" description="Low complexity" evidence="1">
    <location>
        <begin position="9"/>
        <end position="19"/>
    </location>
</feature>
<protein>
    <submittedName>
        <fullName evidence="2">Uncharacterized protein</fullName>
    </submittedName>
</protein>
<reference evidence="2" key="1">
    <citation type="submission" date="2019-12" db="EMBL/GenBank/DDBJ databases">
        <title>Genome sequencing and annotation of Brassica cretica.</title>
        <authorList>
            <person name="Studholme D.J."/>
            <person name="Sarris P.F."/>
        </authorList>
    </citation>
    <scope>NUCLEOTIDE SEQUENCE</scope>
    <source>
        <strain evidence="2">PFS-102/07</strain>
        <tissue evidence="2">Leaf</tissue>
    </source>
</reference>
<organism evidence="2">
    <name type="scientific">Brassica cretica</name>
    <name type="common">Mustard</name>
    <dbReference type="NCBI Taxonomy" id="69181"/>
    <lineage>
        <taxon>Eukaryota</taxon>
        <taxon>Viridiplantae</taxon>
        <taxon>Streptophyta</taxon>
        <taxon>Embryophyta</taxon>
        <taxon>Tracheophyta</taxon>
        <taxon>Spermatophyta</taxon>
        <taxon>Magnoliopsida</taxon>
        <taxon>eudicotyledons</taxon>
        <taxon>Gunneridae</taxon>
        <taxon>Pentapetalae</taxon>
        <taxon>rosids</taxon>
        <taxon>malvids</taxon>
        <taxon>Brassicales</taxon>
        <taxon>Brassicaceae</taxon>
        <taxon>Brassiceae</taxon>
        <taxon>Brassica</taxon>
    </lineage>
</organism>
<feature type="compositionally biased region" description="Low complexity" evidence="1">
    <location>
        <begin position="32"/>
        <end position="47"/>
    </location>
</feature>
<dbReference type="EMBL" id="QGKY02001925">
    <property type="protein sequence ID" value="KAF2549081.1"/>
    <property type="molecule type" value="Genomic_DNA"/>
</dbReference>
<feature type="region of interest" description="Disordered" evidence="1">
    <location>
        <begin position="1"/>
        <end position="94"/>
    </location>
</feature>
<name>A0A8S9GRB0_BRACR</name>
<proteinExistence type="predicted"/>
<accession>A0A8S9GRB0</accession>
<gene>
    <name evidence="2" type="ORF">F2Q70_00022226</name>
</gene>